<feature type="compositionally biased region" description="Basic and acidic residues" evidence="1">
    <location>
        <begin position="130"/>
        <end position="140"/>
    </location>
</feature>
<evidence type="ECO:0000256" key="1">
    <source>
        <dbReference type="SAM" id="MobiDB-lite"/>
    </source>
</evidence>
<dbReference type="AlphaFoldDB" id="A0ABD0YIL0"/>
<gene>
    <name evidence="2" type="ORF">AAG570_012357</name>
</gene>
<evidence type="ECO:0008006" key="4">
    <source>
        <dbReference type="Google" id="ProtNLM"/>
    </source>
</evidence>
<sequence length="657" mass="75500">SRRSHERSFGSGGNDYAQSRSYYIGDKGGGGYGGSGSDKGSYREIRESRPSADYSFRKPSMPSPRSPRGARGRGYGRSSLIATASGGFLTRKRAALGESYVAMRKRYLPTKSQDYLRRLKLYRLKSRRFKDDEIKDKKSDDEEEDDDGDIEDKENDEEEDEEEGEGEGSSQDGNEGEEKEENAIERENKEEEEEGADETEDKEKPAKKKEVKKPVKKAVKKATSTATATSSKKKSEEGKRESGVEDPETPLTNYLGQPYIRLKCPHCNYTCVTFKEYGYHLGLKKHQIAMRSLSTRLRATLARMRIEQRQKQRLLDEECKAQGNIHLRTFFCNICKLNYRTLKSQHQSTLAHKKMREFLLPFCRICRLTYKSPMLYEAHICDLSHIKRKARLEKLKAPLKEEDEDIDSGNELDTNSFMILDAVGSGEKSEGNEEIEEEKSEGEKKKEETPQKKKKKKSEIKLGAEYCKLVEVYYCELCKTYLPRLDDKKRAVTIHCRSRAHLQRWTRDIKIVRRKGLQLNKERVKQEKKDEENEEESIKVQNRKKFSDGTMDMDVKMWSVVDKDLTELLNEAEEEATKSSDEDDDSRADGGRYDRFKHSDKNIDKSSEMQKDMKKVDEVDSEESKREKRSGKSGGGQSNGAVSPSEKKKIDDTKAEK</sequence>
<feature type="region of interest" description="Disordered" evidence="1">
    <location>
        <begin position="523"/>
        <end position="545"/>
    </location>
</feature>
<feature type="compositionally biased region" description="Basic and acidic residues" evidence="1">
    <location>
        <begin position="645"/>
        <end position="657"/>
    </location>
</feature>
<protein>
    <recommendedName>
        <fullName evidence="4">Zinc finger protein on ecdysone puffs</fullName>
    </recommendedName>
</protein>
<dbReference type="Proteomes" id="UP001558652">
    <property type="component" value="Unassembled WGS sequence"/>
</dbReference>
<comment type="caution">
    <text evidence="2">The sequence shown here is derived from an EMBL/GenBank/DDBJ whole genome shotgun (WGS) entry which is preliminary data.</text>
</comment>
<evidence type="ECO:0000313" key="3">
    <source>
        <dbReference type="Proteomes" id="UP001558652"/>
    </source>
</evidence>
<dbReference type="InterPro" id="IPR026811">
    <property type="entry name" value="CIZ1"/>
</dbReference>
<feature type="non-terminal residue" evidence="2">
    <location>
        <position position="1"/>
    </location>
</feature>
<evidence type="ECO:0000313" key="2">
    <source>
        <dbReference type="EMBL" id="KAL1131120.1"/>
    </source>
</evidence>
<organism evidence="2 3">
    <name type="scientific">Ranatra chinensis</name>
    <dbReference type="NCBI Taxonomy" id="642074"/>
    <lineage>
        <taxon>Eukaryota</taxon>
        <taxon>Metazoa</taxon>
        <taxon>Ecdysozoa</taxon>
        <taxon>Arthropoda</taxon>
        <taxon>Hexapoda</taxon>
        <taxon>Insecta</taxon>
        <taxon>Pterygota</taxon>
        <taxon>Neoptera</taxon>
        <taxon>Paraneoptera</taxon>
        <taxon>Hemiptera</taxon>
        <taxon>Heteroptera</taxon>
        <taxon>Panheteroptera</taxon>
        <taxon>Nepomorpha</taxon>
        <taxon>Nepidae</taxon>
        <taxon>Ranatrinae</taxon>
        <taxon>Ranatra</taxon>
    </lineage>
</organism>
<feature type="compositionally biased region" description="Basic and acidic residues" evidence="1">
    <location>
        <begin position="233"/>
        <end position="243"/>
    </location>
</feature>
<feature type="region of interest" description="Disordered" evidence="1">
    <location>
        <begin position="571"/>
        <end position="657"/>
    </location>
</feature>
<dbReference type="PANTHER" id="PTHR15491">
    <property type="match status" value="1"/>
</dbReference>
<feature type="region of interest" description="Disordered" evidence="1">
    <location>
        <begin position="425"/>
        <end position="455"/>
    </location>
</feature>
<keyword evidence="3" id="KW-1185">Reference proteome</keyword>
<feature type="compositionally biased region" description="Basic and acidic residues" evidence="1">
    <location>
        <begin position="587"/>
        <end position="626"/>
    </location>
</feature>
<dbReference type="PANTHER" id="PTHR15491:SF18">
    <property type="entry name" value="CIZ1 ZINC FINGER PROTEIN, ISOFORM A"/>
    <property type="match status" value="1"/>
</dbReference>
<reference evidence="2 3" key="1">
    <citation type="submission" date="2024-07" db="EMBL/GenBank/DDBJ databases">
        <title>Chromosome-level genome assembly of the water stick insect Ranatra chinensis (Heteroptera: Nepidae).</title>
        <authorList>
            <person name="Liu X."/>
        </authorList>
    </citation>
    <scope>NUCLEOTIDE SEQUENCE [LARGE SCALE GENOMIC DNA]</scope>
    <source>
        <strain evidence="2">Cailab_2021Rc</strain>
        <tissue evidence="2">Muscle</tissue>
    </source>
</reference>
<feature type="compositionally biased region" description="Gly residues" evidence="1">
    <location>
        <begin position="26"/>
        <end position="37"/>
    </location>
</feature>
<feature type="region of interest" description="Disordered" evidence="1">
    <location>
        <begin position="130"/>
        <end position="252"/>
    </location>
</feature>
<proteinExistence type="predicted"/>
<feature type="compositionally biased region" description="Low complexity" evidence="1">
    <location>
        <begin position="221"/>
        <end position="230"/>
    </location>
</feature>
<feature type="region of interest" description="Disordered" evidence="1">
    <location>
        <begin position="1"/>
        <end position="87"/>
    </location>
</feature>
<feature type="compositionally biased region" description="Basic residues" evidence="1">
    <location>
        <begin position="205"/>
        <end position="220"/>
    </location>
</feature>
<feature type="compositionally biased region" description="Basic and acidic residues" evidence="1">
    <location>
        <begin position="441"/>
        <end position="451"/>
    </location>
</feature>
<feature type="compositionally biased region" description="Basic and acidic residues" evidence="1">
    <location>
        <begin position="40"/>
        <end position="50"/>
    </location>
</feature>
<accession>A0ABD0YIL0</accession>
<dbReference type="EMBL" id="JBFDAA010000007">
    <property type="protein sequence ID" value="KAL1131120.1"/>
    <property type="molecule type" value="Genomic_DNA"/>
</dbReference>
<feature type="compositionally biased region" description="Acidic residues" evidence="1">
    <location>
        <begin position="190"/>
        <end position="200"/>
    </location>
</feature>
<name>A0ABD0YIL0_9HEMI</name>
<feature type="compositionally biased region" description="Acidic residues" evidence="1">
    <location>
        <begin position="141"/>
        <end position="166"/>
    </location>
</feature>